<dbReference type="PANTHER" id="PTHR48032:SF6">
    <property type="entry name" value="RNA-BINDING (RRM_RBD_RNP MOTIFS) FAMILY PROTEIN"/>
    <property type="match status" value="1"/>
</dbReference>
<proteinExistence type="predicted"/>
<dbReference type="InterPro" id="IPR000504">
    <property type="entry name" value="RRM_dom"/>
</dbReference>
<keyword evidence="1" id="KW-0479">Metal-binding</keyword>
<evidence type="ECO:0000259" key="8">
    <source>
        <dbReference type="PROSITE" id="PS50102"/>
    </source>
</evidence>
<evidence type="ECO:0000256" key="2">
    <source>
        <dbReference type="ARBA" id="ARBA00022737"/>
    </source>
</evidence>
<dbReference type="Gene3D" id="3.30.70.330">
    <property type="match status" value="2"/>
</dbReference>
<comment type="caution">
    <text evidence="10">The sequence shown here is derived from an EMBL/GenBank/DDBJ whole genome shotgun (WGS) entry which is preliminary data.</text>
</comment>
<keyword evidence="3 7" id="KW-0863">Zinc-finger</keyword>
<dbReference type="PROSITE" id="PS01358">
    <property type="entry name" value="ZF_RANBP2_1"/>
    <property type="match status" value="1"/>
</dbReference>
<evidence type="ECO:0000259" key="9">
    <source>
        <dbReference type="PROSITE" id="PS50199"/>
    </source>
</evidence>
<feature type="domain" description="RanBP2-type" evidence="9">
    <location>
        <begin position="278"/>
        <end position="309"/>
    </location>
</feature>
<evidence type="ECO:0000313" key="11">
    <source>
        <dbReference type="Proteomes" id="UP001491310"/>
    </source>
</evidence>
<evidence type="ECO:0000256" key="1">
    <source>
        <dbReference type="ARBA" id="ARBA00022723"/>
    </source>
</evidence>
<gene>
    <name evidence="10" type="ORF">WJX75_007933</name>
</gene>
<dbReference type="InterPro" id="IPR036443">
    <property type="entry name" value="Znf_RanBP2_sf"/>
</dbReference>
<keyword evidence="5 6" id="KW-0694">RNA-binding</keyword>
<dbReference type="PROSITE" id="PS50199">
    <property type="entry name" value="ZF_RANBP2_2"/>
    <property type="match status" value="1"/>
</dbReference>
<evidence type="ECO:0000256" key="5">
    <source>
        <dbReference type="ARBA" id="ARBA00022884"/>
    </source>
</evidence>
<evidence type="ECO:0000256" key="4">
    <source>
        <dbReference type="ARBA" id="ARBA00022833"/>
    </source>
</evidence>
<evidence type="ECO:0000313" key="10">
    <source>
        <dbReference type="EMBL" id="KAK9917762.1"/>
    </source>
</evidence>
<dbReference type="PROSITE" id="PS50102">
    <property type="entry name" value="RRM"/>
    <property type="match status" value="2"/>
</dbReference>
<dbReference type="InterPro" id="IPR035979">
    <property type="entry name" value="RBD_domain_sf"/>
</dbReference>
<protein>
    <recommendedName>
        <fullName evidence="12">RNA-binding domain-containing protein</fullName>
    </recommendedName>
</protein>
<dbReference type="SUPFAM" id="SSF54928">
    <property type="entry name" value="RNA-binding domain, RBD"/>
    <property type="match status" value="2"/>
</dbReference>
<dbReference type="InterPro" id="IPR012677">
    <property type="entry name" value="Nucleotide-bd_a/b_plait_sf"/>
</dbReference>
<name>A0ABR2Z1C8_9CHLO</name>
<evidence type="ECO:0000256" key="7">
    <source>
        <dbReference type="PROSITE-ProRule" id="PRU00322"/>
    </source>
</evidence>
<dbReference type="PANTHER" id="PTHR48032">
    <property type="entry name" value="RNA-BINDING PROTEIN MUSASHI HOMOLOG RBP6"/>
    <property type="match status" value="1"/>
</dbReference>
<feature type="domain" description="RRM" evidence="8">
    <location>
        <begin position="170"/>
        <end position="244"/>
    </location>
</feature>
<dbReference type="Gene3D" id="4.10.1060.10">
    <property type="entry name" value="Zinc finger, RanBP2-type"/>
    <property type="match status" value="1"/>
</dbReference>
<accession>A0ABR2Z1C8</accession>
<dbReference type="EMBL" id="JALJOT010000002">
    <property type="protein sequence ID" value="KAK9917762.1"/>
    <property type="molecule type" value="Genomic_DNA"/>
</dbReference>
<dbReference type="Proteomes" id="UP001491310">
    <property type="component" value="Unassembled WGS sequence"/>
</dbReference>
<keyword evidence="2" id="KW-0677">Repeat</keyword>
<dbReference type="InterPro" id="IPR001876">
    <property type="entry name" value="Znf_RanBP2"/>
</dbReference>
<feature type="domain" description="RRM" evidence="8">
    <location>
        <begin position="88"/>
        <end position="159"/>
    </location>
</feature>
<reference evidence="10 11" key="1">
    <citation type="journal article" date="2024" name="Nat. Commun.">
        <title>Phylogenomics reveals the evolutionary origins of lichenization in chlorophyte algae.</title>
        <authorList>
            <person name="Puginier C."/>
            <person name="Libourel C."/>
            <person name="Otte J."/>
            <person name="Skaloud P."/>
            <person name="Haon M."/>
            <person name="Grisel S."/>
            <person name="Petersen M."/>
            <person name="Berrin J.G."/>
            <person name="Delaux P.M."/>
            <person name="Dal Grande F."/>
            <person name="Keller J."/>
        </authorList>
    </citation>
    <scope>NUCLEOTIDE SEQUENCE [LARGE SCALE GENOMIC DNA]</scope>
    <source>
        <strain evidence="10 11">SAG 216-7</strain>
    </source>
</reference>
<evidence type="ECO:0000256" key="3">
    <source>
        <dbReference type="ARBA" id="ARBA00022771"/>
    </source>
</evidence>
<evidence type="ECO:0008006" key="12">
    <source>
        <dbReference type="Google" id="ProtNLM"/>
    </source>
</evidence>
<dbReference type="SMART" id="SM00360">
    <property type="entry name" value="RRM"/>
    <property type="match status" value="2"/>
</dbReference>
<keyword evidence="11" id="KW-1185">Reference proteome</keyword>
<sequence length="396" mass="40936">MYGNSYGYNAMQGGMQGYGGGYGGFQGGQGYGGMNEGFQGGGGGYSGRMGGANRGGGGFGPRPAGANGMGGGMGGGPRPRMDQEFVEGKLFLGGLDNATSKETLLEYCGQWGEVSDYVLMEGRGFGFVTYKDPQNAQQFLEQREHVIDGKKVEAKAAVPKNSGNSPMLTRKMFVGGTGEISDEEFRDYFLGFGEIEDSVVLRKPDGGSRGFGFVTFKDEMSVEKCLVMQHFLNGKQVEIKRAVKKEEMGGGGGPGGGMGAGGGGGYVGGAGGPVRGGKEADWICPDQNCANKNFGWRQACNRCQIPKPAHLKTGGMGMGMGGAGYGGRGGGEFEGPGAYGAGPAAMGMGGMGMGGYGNFPAGNYGAMAGYGGMGGMGRPRCWGRRRRRPVPAVLRR</sequence>
<keyword evidence="4" id="KW-0862">Zinc</keyword>
<dbReference type="SUPFAM" id="SSF90209">
    <property type="entry name" value="Ran binding protein zinc finger-like"/>
    <property type="match status" value="1"/>
</dbReference>
<organism evidence="10 11">
    <name type="scientific">Coccomyxa subellipsoidea</name>
    <dbReference type="NCBI Taxonomy" id="248742"/>
    <lineage>
        <taxon>Eukaryota</taxon>
        <taxon>Viridiplantae</taxon>
        <taxon>Chlorophyta</taxon>
        <taxon>core chlorophytes</taxon>
        <taxon>Trebouxiophyceae</taxon>
        <taxon>Trebouxiophyceae incertae sedis</taxon>
        <taxon>Coccomyxaceae</taxon>
        <taxon>Coccomyxa</taxon>
    </lineage>
</organism>
<dbReference type="Pfam" id="PF00076">
    <property type="entry name" value="RRM_1"/>
    <property type="match status" value="2"/>
</dbReference>
<evidence type="ECO:0000256" key="6">
    <source>
        <dbReference type="PROSITE-ProRule" id="PRU00176"/>
    </source>
</evidence>